<dbReference type="PANTHER" id="PTHR28360">
    <property type="entry name" value="DYNACTIN SUBUNIT 3"/>
    <property type="match status" value="1"/>
</dbReference>
<evidence type="ECO:0000313" key="1">
    <source>
        <dbReference type="EMBL" id="GBM54619.1"/>
    </source>
</evidence>
<comment type="caution">
    <text evidence="1">The sequence shown here is derived from an EMBL/GenBank/DDBJ whole genome shotgun (WGS) entry which is preliminary data.</text>
</comment>
<name>A0A4Y2GPC0_ARAVE</name>
<dbReference type="InterPro" id="IPR009991">
    <property type="entry name" value="DCTN3"/>
</dbReference>
<accession>A0A4Y2GPC0</accession>
<keyword evidence="2" id="KW-1185">Reference proteome</keyword>
<dbReference type="PANTHER" id="PTHR28360:SF1">
    <property type="entry name" value="DYNACTIN SUBUNIT 3"/>
    <property type="match status" value="1"/>
</dbReference>
<reference evidence="1 2" key="1">
    <citation type="journal article" date="2019" name="Sci. Rep.">
        <title>Orb-weaving spider Araneus ventricosus genome elucidates the spidroin gene catalogue.</title>
        <authorList>
            <person name="Kono N."/>
            <person name="Nakamura H."/>
            <person name="Ohtoshi R."/>
            <person name="Moran D.A.P."/>
            <person name="Shinohara A."/>
            <person name="Yoshida Y."/>
            <person name="Fujiwara M."/>
            <person name="Mori M."/>
            <person name="Tomita M."/>
            <person name="Arakawa K."/>
        </authorList>
    </citation>
    <scope>NUCLEOTIDE SEQUENCE [LARGE SCALE GENOMIC DNA]</scope>
</reference>
<dbReference type="GO" id="GO:0061640">
    <property type="term" value="P:cytoskeleton-dependent cytokinesis"/>
    <property type="evidence" value="ECO:0007669"/>
    <property type="project" value="InterPro"/>
</dbReference>
<evidence type="ECO:0000313" key="2">
    <source>
        <dbReference type="Proteomes" id="UP000499080"/>
    </source>
</evidence>
<protein>
    <submittedName>
        <fullName evidence="1">Dynactin subunit 3</fullName>
    </submittedName>
</protein>
<dbReference type="OrthoDB" id="16729at2759"/>
<dbReference type="EMBL" id="BGPR01001467">
    <property type="protein sequence ID" value="GBM54619.1"/>
    <property type="molecule type" value="Genomic_DNA"/>
</dbReference>
<sequence>MTDEASFDSIERRIAKLEQEVYDSATPDSENKSIETLMNIHNRLQSSVTGREKITTLFSKLDDLQKYLDPNFKEHMSLTETVKLNLVLLEEDRIRSAVDSLQTVKDLIQYLDSEHIRAVPSLCSKLCEVSQTQLKLQEDAAELTTETRQLIANYDNLVMSLSKQFILWDSMLTEIEKGKIKKKKISSS</sequence>
<gene>
    <name evidence="1" type="primary">DCTN3</name>
    <name evidence="1" type="ORF">AVEN_227793_1</name>
</gene>
<dbReference type="Proteomes" id="UP000499080">
    <property type="component" value="Unassembled WGS sequence"/>
</dbReference>
<dbReference type="AlphaFoldDB" id="A0A4Y2GPC0"/>
<dbReference type="GO" id="GO:0005869">
    <property type="term" value="C:dynactin complex"/>
    <property type="evidence" value="ECO:0007669"/>
    <property type="project" value="InterPro"/>
</dbReference>
<proteinExistence type="predicted"/>
<organism evidence="1 2">
    <name type="scientific">Araneus ventricosus</name>
    <name type="common">Orbweaver spider</name>
    <name type="synonym">Epeira ventricosa</name>
    <dbReference type="NCBI Taxonomy" id="182803"/>
    <lineage>
        <taxon>Eukaryota</taxon>
        <taxon>Metazoa</taxon>
        <taxon>Ecdysozoa</taxon>
        <taxon>Arthropoda</taxon>
        <taxon>Chelicerata</taxon>
        <taxon>Arachnida</taxon>
        <taxon>Araneae</taxon>
        <taxon>Araneomorphae</taxon>
        <taxon>Entelegynae</taxon>
        <taxon>Araneoidea</taxon>
        <taxon>Araneidae</taxon>
        <taxon>Araneus</taxon>
    </lineage>
</organism>
<dbReference type="Pfam" id="PF07426">
    <property type="entry name" value="Dynactin_p22"/>
    <property type="match status" value="1"/>
</dbReference>